<evidence type="ECO:0000259" key="2">
    <source>
        <dbReference type="SMART" id="SM00745"/>
    </source>
</evidence>
<reference evidence="3" key="1">
    <citation type="submission" date="2018-11" db="EMBL/GenBank/DDBJ databases">
        <authorList>
            <person name="Alioto T."/>
            <person name="Alioto T."/>
        </authorList>
    </citation>
    <scope>NUCLEOTIDE SEQUENCE</scope>
</reference>
<dbReference type="InterPro" id="IPR045331">
    <property type="entry name" value="MITD1_N"/>
</dbReference>
<dbReference type="OrthoDB" id="6126764at2759"/>
<evidence type="ECO:0008006" key="5">
    <source>
        <dbReference type="Google" id="ProtNLM"/>
    </source>
</evidence>
<dbReference type="Proteomes" id="UP000596742">
    <property type="component" value="Unassembled WGS sequence"/>
</dbReference>
<dbReference type="InterPro" id="IPR052817">
    <property type="entry name" value="MIT_domain_contain_protein1"/>
</dbReference>
<gene>
    <name evidence="3" type="ORF">MGAL_10B024685</name>
</gene>
<dbReference type="AlphaFoldDB" id="A0A8B6FM59"/>
<dbReference type="SUPFAM" id="SSF53098">
    <property type="entry name" value="Ribonuclease H-like"/>
    <property type="match status" value="1"/>
</dbReference>
<keyword evidence="4" id="KW-1185">Reference proteome</keyword>
<dbReference type="InterPro" id="IPR013520">
    <property type="entry name" value="Ribonucl_H"/>
</dbReference>
<dbReference type="InterPro" id="IPR012337">
    <property type="entry name" value="RNaseH-like_sf"/>
</dbReference>
<comment type="caution">
    <text evidence="3">The sequence shown here is derived from an EMBL/GenBank/DDBJ whole genome shotgun (WGS) entry which is preliminary data.</text>
</comment>
<evidence type="ECO:0000259" key="1">
    <source>
        <dbReference type="SMART" id="SM00479"/>
    </source>
</evidence>
<name>A0A8B6FM59_MYTGA</name>
<dbReference type="Pfam" id="PF00929">
    <property type="entry name" value="RNase_T"/>
    <property type="match status" value="1"/>
</dbReference>
<dbReference type="SUPFAM" id="SSF116846">
    <property type="entry name" value="MIT domain"/>
    <property type="match status" value="1"/>
</dbReference>
<dbReference type="GO" id="GO:0003676">
    <property type="term" value="F:nucleic acid binding"/>
    <property type="evidence" value="ECO:0007669"/>
    <property type="project" value="InterPro"/>
</dbReference>
<evidence type="ECO:0000313" key="4">
    <source>
        <dbReference type="Proteomes" id="UP000596742"/>
    </source>
</evidence>
<dbReference type="Gene3D" id="3.30.870.30">
    <property type="entry name" value="MITD, C-terminal phospholipase D-like domain"/>
    <property type="match status" value="1"/>
</dbReference>
<dbReference type="CDD" id="cd06127">
    <property type="entry name" value="DEDDh"/>
    <property type="match status" value="1"/>
</dbReference>
<proteinExistence type="predicted"/>
<dbReference type="Pfam" id="PF04212">
    <property type="entry name" value="MIT"/>
    <property type="match status" value="1"/>
</dbReference>
<organism evidence="3 4">
    <name type="scientific">Mytilus galloprovincialis</name>
    <name type="common">Mediterranean mussel</name>
    <dbReference type="NCBI Taxonomy" id="29158"/>
    <lineage>
        <taxon>Eukaryota</taxon>
        <taxon>Metazoa</taxon>
        <taxon>Spiralia</taxon>
        <taxon>Lophotrochozoa</taxon>
        <taxon>Mollusca</taxon>
        <taxon>Bivalvia</taxon>
        <taxon>Autobranchia</taxon>
        <taxon>Pteriomorphia</taxon>
        <taxon>Mytilida</taxon>
        <taxon>Mytiloidea</taxon>
        <taxon>Mytilidae</taxon>
        <taxon>Mytilinae</taxon>
        <taxon>Mytilus</taxon>
    </lineage>
</organism>
<dbReference type="InterPro" id="IPR036397">
    <property type="entry name" value="RNaseH_sf"/>
</dbReference>
<feature type="domain" description="MIT" evidence="2">
    <location>
        <begin position="5"/>
        <end position="83"/>
    </location>
</feature>
<dbReference type="Gene3D" id="3.30.420.10">
    <property type="entry name" value="Ribonuclease H-like superfamily/Ribonuclease H"/>
    <property type="match status" value="1"/>
</dbReference>
<dbReference type="CDD" id="cd02683">
    <property type="entry name" value="MIT_1"/>
    <property type="match status" value="1"/>
</dbReference>
<evidence type="ECO:0000313" key="3">
    <source>
        <dbReference type="EMBL" id="VDI50744.1"/>
    </source>
</evidence>
<dbReference type="InterPro" id="IPR038113">
    <property type="entry name" value="MITD1_C_sf"/>
</dbReference>
<dbReference type="Pfam" id="PF20700">
    <property type="entry name" value="Mutator"/>
    <property type="match status" value="1"/>
</dbReference>
<dbReference type="Gene3D" id="1.20.58.80">
    <property type="entry name" value="Phosphotransferase system, lactose/cellobiose-type IIA subunit"/>
    <property type="match status" value="1"/>
</dbReference>
<dbReference type="InterPro" id="IPR049012">
    <property type="entry name" value="Mutator_transp_dom"/>
</dbReference>
<dbReference type="PANTHER" id="PTHR21222:SF1">
    <property type="entry name" value="MIT DOMAIN-CONTAINING PROTEIN 1"/>
    <property type="match status" value="1"/>
</dbReference>
<dbReference type="InterPro" id="IPR007330">
    <property type="entry name" value="MIT_dom"/>
</dbReference>
<dbReference type="InterPro" id="IPR036181">
    <property type="entry name" value="MIT_dom_sf"/>
</dbReference>
<dbReference type="EMBL" id="UYJE01006991">
    <property type="protein sequence ID" value="VDI50744.1"/>
    <property type="molecule type" value="Genomic_DNA"/>
</dbReference>
<dbReference type="Pfam" id="PF25244">
    <property type="entry name" value="PML_C"/>
    <property type="match status" value="1"/>
</dbReference>
<dbReference type="SMART" id="SM00745">
    <property type="entry name" value="MIT"/>
    <property type="match status" value="1"/>
</dbReference>
<dbReference type="SMART" id="SM00479">
    <property type="entry name" value="EXOIII"/>
    <property type="match status" value="1"/>
</dbReference>
<dbReference type="PANTHER" id="PTHR21222">
    <property type="entry name" value="MIT DOMAIN-CONTAINING PROTEIN 1"/>
    <property type="match status" value="1"/>
</dbReference>
<sequence length="978" mass="110503">MADVVTGVEASAISVLKRAVEMDTARRFDESLVCYQEGINLLLQVLKATSDQSKKERYRKKISEYMDRAEQLKSFVIETKNAGGSHEQIQIDDNATGFGMEKLFSRFMTEFLTEIEIEDPYIRAHHQICNLLRFCEVVVKSQCPVKEIRLLTGRDEYPDAQMQQQQKLNQLKKSLHNHGIEFNWSFHDSLHDREIRMGKLKSGFNSSRNKMKLQAIRKGQLRRTFCRNLELDHPYASNFRKPHSTPDISNVIHEEVIDADFINITPDTDEWRKGRRVIELGVLADNLDCKLCGLPLHLKHAVKINDCGLGSILKIMCMNRNCNHLNNVPTGKRHGRIWDINSKVALAAIHIGLGEHQLNAFLSILNMPTVSHKMFDQRSKEVGEVLESLAEESMVEWTEKEKTLTKECGGDENITVCVDAGWQKRGSGRAYDSLTGHCSMIGSKSRKIIGYKWRSKTCRICEVASKKGKIAKIHQCRKNFGGSAKAMEPDMVTDLVREARLKGTNICTIVGDEDSTTIARLRSNVDKDIKKLSDSNHMKKILGKKLYDLKNKHQSLSTKVINYVIKCFNFLVAQEKGQPEKMCKSLPALAKHPYGDHSDCHTDWCRFMEETGMKYRLDCLMANVSAGLSPGVHTKKLFTLRDLQAKKRKAIAVTKKAKLHRIQLKSKRHQNTSSCEVREGVCYEESTALGIEPDITEIPAPVQTVTNQSMPPNLCRIYFDIEATGLSRTSHILQLSAKRDEEMYNSFVLPSCQVTQKAAEITGITFENGQLLFKGNVMPAVGIKKCLNDFISFLDKSHNNVIIGHNICNYDCMVLYTALEKCSLLDKFMTSISGFVDTLLLFKSAHPGLSSYSQPNLFQTLLGQTYDAHRADEAVDALFTLVNKTVVDNCHFEKTYLSKKFISEKYLSMKELLKNLPSLKLLVDNKILSISMARIIAKSGLSLQHLKLAFTRNGAKGIRDIFTESSGSGVRVTKSQKI</sequence>
<dbReference type="InterPro" id="IPR032341">
    <property type="entry name" value="MITD1_C"/>
</dbReference>
<dbReference type="InterPro" id="IPR057617">
    <property type="entry name" value="PML_C"/>
</dbReference>
<dbReference type="Pfam" id="PF16565">
    <property type="entry name" value="MIT_C"/>
    <property type="match status" value="1"/>
</dbReference>
<protein>
    <recommendedName>
        <fullName evidence="5">Exonuclease domain-containing protein</fullName>
    </recommendedName>
</protein>
<accession>A0A8B6FM59</accession>
<feature type="domain" description="Exonuclease" evidence="1">
    <location>
        <begin position="715"/>
        <end position="893"/>
    </location>
</feature>